<evidence type="ECO:0000256" key="5">
    <source>
        <dbReference type="ARBA" id="ARBA00023136"/>
    </source>
</evidence>
<evidence type="ECO:0000256" key="1">
    <source>
        <dbReference type="ARBA" id="ARBA00004141"/>
    </source>
</evidence>
<evidence type="ECO:0000256" key="4">
    <source>
        <dbReference type="ARBA" id="ARBA00022989"/>
    </source>
</evidence>
<feature type="transmembrane region" description="Helical" evidence="6">
    <location>
        <begin position="74"/>
        <end position="92"/>
    </location>
</feature>
<feature type="transmembrane region" description="Helical" evidence="6">
    <location>
        <begin position="243"/>
        <end position="260"/>
    </location>
</feature>
<keyword evidence="9" id="KW-1185">Reference proteome</keyword>
<dbReference type="Gene3D" id="1.10.3730.20">
    <property type="match status" value="1"/>
</dbReference>
<feature type="domain" description="EamA" evidence="7">
    <location>
        <begin position="154"/>
        <end position="283"/>
    </location>
</feature>
<dbReference type="RefSeq" id="WP_249307624.1">
    <property type="nucleotide sequence ID" value="NZ_JACRSZ010000004.1"/>
</dbReference>
<comment type="caution">
    <text evidence="8">The sequence shown here is derived from an EMBL/GenBank/DDBJ whole genome shotgun (WGS) entry which is preliminary data.</text>
</comment>
<reference evidence="8 9" key="1">
    <citation type="submission" date="2020-08" db="EMBL/GenBank/DDBJ databases">
        <title>Genome public.</title>
        <authorList>
            <person name="Liu C."/>
            <person name="Sun Q."/>
        </authorList>
    </citation>
    <scope>NUCLEOTIDE SEQUENCE [LARGE SCALE GENOMIC DNA]</scope>
    <source>
        <strain evidence="8 9">NSJ-46</strain>
    </source>
</reference>
<feature type="domain" description="EamA" evidence="7">
    <location>
        <begin position="11"/>
        <end position="142"/>
    </location>
</feature>
<comment type="similarity">
    <text evidence="2">Belongs to the EamA transporter family.</text>
</comment>
<keyword evidence="3 6" id="KW-0812">Transmembrane</keyword>
<dbReference type="InterPro" id="IPR037185">
    <property type="entry name" value="EmrE-like"/>
</dbReference>
<organism evidence="8 9">
    <name type="scientific">Jingyaoa shaoxingensis</name>
    <dbReference type="NCBI Taxonomy" id="2763671"/>
    <lineage>
        <taxon>Bacteria</taxon>
        <taxon>Bacillati</taxon>
        <taxon>Bacillota</taxon>
        <taxon>Clostridia</taxon>
        <taxon>Lachnospirales</taxon>
        <taxon>Lachnospiraceae</taxon>
        <taxon>Jingyaoa</taxon>
    </lineage>
</organism>
<evidence type="ECO:0000256" key="6">
    <source>
        <dbReference type="SAM" id="Phobius"/>
    </source>
</evidence>
<feature type="transmembrane region" description="Helical" evidence="6">
    <location>
        <begin position="152"/>
        <end position="171"/>
    </location>
</feature>
<dbReference type="PANTHER" id="PTHR22911">
    <property type="entry name" value="ACYL-MALONYL CONDENSING ENZYME-RELATED"/>
    <property type="match status" value="1"/>
</dbReference>
<feature type="transmembrane region" description="Helical" evidence="6">
    <location>
        <begin position="126"/>
        <end position="146"/>
    </location>
</feature>
<feature type="transmembrane region" description="Helical" evidence="6">
    <location>
        <begin position="98"/>
        <end position="119"/>
    </location>
</feature>
<feature type="transmembrane region" description="Helical" evidence="6">
    <location>
        <begin position="212"/>
        <end position="231"/>
    </location>
</feature>
<dbReference type="InterPro" id="IPR000620">
    <property type="entry name" value="EamA_dom"/>
</dbReference>
<proteinExistence type="inferred from homology"/>
<feature type="transmembrane region" description="Helical" evidence="6">
    <location>
        <begin position="43"/>
        <end position="62"/>
    </location>
</feature>
<dbReference type="PANTHER" id="PTHR22911:SF6">
    <property type="entry name" value="SOLUTE CARRIER FAMILY 35 MEMBER G1"/>
    <property type="match status" value="1"/>
</dbReference>
<evidence type="ECO:0000256" key="2">
    <source>
        <dbReference type="ARBA" id="ARBA00007362"/>
    </source>
</evidence>
<name>A0ABR7N871_9FIRM</name>
<protein>
    <submittedName>
        <fullName evidence="8">DMT family transporter</fullName>
    </submittedName>
</protein>
<keyword evidence="5 6" id="KW-0472">Membrane</keyword>
<dbReference type="EMBL" id="JACRSZ010000004">
    <property type="protein sequence ID" value="MBC8572591.1"/>
    <property type="molecule type" value="Genomic_DNA"/>
</dbReference>
<accession>A0ABR7N871</accession>
<dbReference type="Pfam" id="PF00892">
    <property type="entry name" value="EamA"/>
    <property type="match status" value="2"/>
</dbReference>
<evidence type="ECO:0000313" key="8">
    <source>
        <dbReference type="EMBL" id="MBC8572591.1"/>
    </source>
</evidence>
<dbReference type="SUPFAM" id="SSF103481">
    <property type="entry name" value="Multidrug resistance efflux transporter EmrE"/>
    <property type="match status" value="2"/>
</dbReference>
<evidence type="ECO:0000259" key="7">
    <source>
        <dbReference type="Pfam" id="PF00892"/>
    </source>
</evidence>
<sequence>MTETKNDNYVKGILFILLAALGFGFMSFFVRLSGDLPSVEKSFFRNLVAAIFAAGVLIRDKVPLTVKKECRFPLFIRCACGTTGILCNFYAIDHLLLANANILNKLSPFFAIIFSYFILKEKIKPIQFFCLILAFFGCLCIVKPGFQNVELFPALMGVLGGLGAGIAYTMVRKMGMYDMKGPVIVFYFSAFSTLIVIPWIATHFVMPTPKQILILIGAGLGAACGQFSITAAYKCAPAREISIYDYSQIIFTAILGFLFFGEIPDVLSFLGYVLIIGASLFMFLYNKRHTTQE</sequence>
<evidence type="ECO:0000313" key="9">
    <source>
        <dbReference type="Proteomes" id="UP000657421"/>
    </source>
</evidence>
<gene>
    <name evidence="8" type="ORF">H8716_05745</name>
</gene>
<feature type="transmembrane region" description="Helical" evidence="6">
    <location>
        <begin position="12"/>
        <end position="31"/>
    </location>
</feature>
<comment type="subcellular location">
    <subcellularLocation>
        <location evidence="1">Membrane</location>
        <topology evidence="1">Multi-pass membrane protein</topology>
    </subcellularLocation>
</comment>
<dbReference type="Proteomes" id="UP000657421">
    <property type="component" value="Unassembled WGS sequence"/>
</dbReference>
<feature type="transmembrane region" description="Helical" evidence="6">
    <location>
        <begin position="266"/>
        <end position="285"/>
    </location>
</feature>
<keyword evidence="4 6" id="KW-1133">Transmembrane helix</keyword>
<evidence type="ECO:0000256" key="3">
    <source>
        <dbReference type="ARBA" id="ARBA00022692"/>
    </source>
</evidence>
<feature type="transmembrane region" description="Helical" evidence="6">
    <location>
        <begin position="183"/>
        <end position="206"/>
    </location>
</feature>